<proteinExistence type="predicted"/>
<dbReference type="InterPro" id="IPR052387">
    <property type="entry name" value="Fibrocystin"/>
</dbReference>
<dbReference type="InterPro" id="IPR055401">
    <property type="entry name" value="CEMIP_beta-hel_dom"/>
</dbReference>
<dbReference type="Pfam" id="PF24606">
    <property type="entry name" value="CEMIP_beta-hel"/>
    <property type="match status" value="1"/>
</dbReference>
<accession>A0AB34H036</accession>
<name>A0AB34H036_ESCRO</name>
<comment type="caution">
    <text evidence="3">The sequence shown here is derived from an EMBL/GenBank/DDBJ whole genome shotgun (WGS) entry which is preliminary data.</text>
</comment>
<evidence type="ECO:0000313" key="3">
    <source>
        <dbReference type="EMBL" id="KAJ8785079.1"/>
    </source>
</evidence>
<dbReference type="FunFam" id="2.60.40.10:FF:001220">
    <property type="entry name" value="PKHD1 like 1"/>
    <property type="match status" value="1"/>
</dbReference>
<dbReference type="Gene3D" id="2.60.40.10">
    <property type="entry name" value="Immunoglobulins"/>
    <property type="match status" value="6"/>
</dbReference>
<evidence type="ECO:0000259" key="2">
    <source>
        <dbReference type="SMART" id="SM00429"/>
    </source>
</evidence>
<sequence length="982" mass="105127">MMAKDLPIEEKNLHQVTIGSYPCVVEESSNNSIVCHIDPQNSMDVGIREIVTVTVYNLGTAINTLSSEFDRRFVLLPNIDVVLPNAGSTTGMTKVTIKGSGFAVSSAGVQVLMGHFPCKVVSVNYTAIECETSPAPQQLVKVDVLIHGVAALCQGNCSFLYLESITAFVTRISPNTIKGSVKVLIEGEGFGTILEDISVFIGNQQFRAIDVNENNITVLVTPLPAGIYSLSVVVGTKGLALGNLTVSSPPVACVTPTSGSIGGGTTLMITGNGFYPGNTTVTVGDEPCQIISVNSSEVYCRTPAGTAGRVSVKISVNAVAYPPLSFTYALEDTPLLRGVVPSTGPPGTEIQINGSNFGIDILEISVMINNIQCNVTMVNDTVLQCIAGDHAGGTFPVMMHHKTKGSAVSTVVFEYPLTIHNIHPSQGSFGGGQTMTLTGTGFNPQNSVVLVCGSKCAVDRRKSNCTTLLCEIPPNNGRGPKQACEVSVVNGKNSSQSTTPFIYTMSMTPFITEIAPKRGSTAGGTRLTVLGSGFSENIQDVLVTIAEAKCDIEYSNKTYIICMTNAHTPSGWAPVHVNIRSIGMAKLIGTEASPFQHKAVVTLHGHLRSPELPVYGAKTLAVREGILDLHEDGIEHGNILQYNLAVFVQQSTSLLNDDVTPAAFWVTNPNNTIRHNAAAGGTHFGFWYRMNNHPDGPSYDQNICQKRVPLGEFFNNTVHSQGWFGLWIFEEYFPMQTGSCSSTVPEPAIFNSLTTWNCQKGAEWVNGGALQFHNFVMVNNYEAGIETKRILAPYVGGWGETIGAVIKNAKIVGHVDELGMGSVFCTMKGLVLPFNEGLTVSSVHFMNFDRPNCAALGVTSITGVCNDRCGGWSAKFIDIQYSHTTNKAGFRWEHEVVLIDVDGSLTGHKGHTVIPHSSLLDPSHCSQEAEWSIGFPGSVCDASVSFHRLAFNKPSPVSLLEKDVVLSDSFGSSGSKFVIHKI</sequence>
<evidence type="ECO:0000313" key="4">
    <source>
        <dbReference type="Proteomes" id="UP001159641"/>
    </source>
</evidence>
<feature type="domain" description="IPT/TIG" evidence="2">
    <location>
        <begin position="508"/>
        <end position="598"/>
    </location>
</feature>
<dbReference type="InterPro" id="IPR013783">
    <property type="entry name" value="Ig-like_fold"/>
</dbReference>
<evidence type="ECO:0000256" key="1">
    <source>
        <dbReference type="ARBA" id="ARBA00022729"/>
    </source>
</evidence>
<dbReference type="AlphaFoldDB" id="A0AB34H036"/>
<dbReference type="FunFam" id="2.60.40.10:FF:001165">
    <property type="entry name" value="PKHD1 like 1"/>
    <property type="match status" value="1"/>
</dbReference>
<feature type="domain" description="IPT/TIG" evidence="2">
    <location>
        <begin position="333"/>
        <end position="416"/>
    </location>
</feature>
<reference evidence="3 4" key="1">
    <citation type="submission" date="2022-11" db="EMBL/GenBank/DDBJ databases">
        <title>Whole genome sequence of Eschrichtius robustus ER-17-0199.</title>
        <authorList>
            <person name="Bruniche-Olsen A."/>
            <person name="Black A.N."/>
            <person name="Fields C.J."/>
            <person name="Walden K."/>
            <person name="Dewoody J.A."/>
        </authorList>
    </citation>
    <scope>NUCLEOTIDE SEQUENCE [LARGE SCALE GENOMIC DNA]</scope>
    <source>
        <strain evidence="3">ER-17-0199</strain>
        <tissue evidence="3">Blubber</tissue>
    </source>
</reference>
<protein>
    <recommendedName>
        <fullName evidence="2">IPT/TIG domain-containing protein</fullName>
    </recommendedName>
</protein>
<dbReference type="FunFam" id="2.60.40.10:FF:001552">
    <property type="entry name" value="PKHD1 like 1"/>
    <property type="match status" value="1"/>
</dbReference>
<dbReference type="PANTHER" id="PTHR46769:SF3">
    <property type="entry name" value="FIBROCYSTIN-L"/>
    <property type="match status" value="1"/>
</dbReference>
<dbReference type="Pfam" id="PF01833">
    <property type="entry name" value="TIG"/>
    <property type="match status" value="6"/>
</dbReference>
<dbReference type="InterPro" id="IPR002909">
    <property type="entry name" value="IPT_dom"/>
</dbReference>
<dbReference type="EMBL" id="JAIQCJ010002027">
    <property type="protein sequence ID" value="KAJ8785079.1"/>
    <property type="molecule type" value="Genomic_DNA"/>
</dbReference>
<dbReference type="CDD" id="cd00603">
    <property type="entry name" value="IPT_PCSR"/>
    <property type="match status" value="5"/>
</dbReference>
<keyword evidence="4" id="KW-1185">Reference proteome</keyword>
<organism evidence="3 4">
    <name type="scientific">Eschrichtius robustus</name>
    <name type="common">California gray whale</name>
    <name type="synonym">Eschrichtius gibbosus</name>
    <dbReference type="NCBI Taxonomy" id="9764"/>
    <lineage>
        <taxon>Eukaryota</taxon>
        <taxon>Metazoa</taxon>
        <taxon>Chordata</taxon>
        <taxon>Craniata</taxon>
        <taxon>Vertebrata</taxon>
        <taxon>Euteleostomi</taxon>
        <taxon>Mammalia</taxon>
        <taxon>Eutheria</taxon>
        <taxon>Laurasiatheria</taxon>
        <taxon>Artiodactyla</taxon>
        <taxon>Whippomorpha</taxon>
        <taxon>Cetacea</taxon>
        <taxon>Mysticeti</taxon>
        <taxon>Eschrichtiidae</taxon>
        <taxon>Eschrichtius</taxon>
    </lineage>
</organism>
<feature type="domain" description="IPT/TIG" evidence="2">
    <location>
        <begin position="76"/>
        <end position="162"/>
    </location>
</feature>
<dbReference type="FunFam" id="2.60.40.10:FF:001316">
    <property type="entry name" value="PKHD1 like 1"/>
    <property type="match status" value="1"/>
</dbReference>
<dbReference type="Proteomes" id="UP001159641">
    <property type="component" value="Unassembled WGS sequence"/>
</dbReference>
<feature type="domain" description="IPT/TIG" evidence="2">
    <location>
        <begin position="417"/>
        <end position="504"/>
    </location>
</feature>
<gene>
    <name evidence="3" type="ORF">J1605_007635</name>
</gene>
<dbReference type="FunFam" id="2.60.40.10:FF:000616">
    <property type="entry name" value="PKHD1 like 1"/>
    <property type="match status" value="1"/>
</dbReference>
<dbReference type="PANTHER" id="PTHR46769">
    <property type="entry name" value="POLYCYSTIC KIDNEY AND HEPATIC DISEASE 1 (AUTOSOMAL RECESSIVE)-LIKE 1"/>
    <property type="match status" value="1"/>
</dbReference>
<feature type="domain" description="IPT/TIG" evidence="2">
    <location>
        <begin position="249"/>
        <end position="329"/>
    </location>
</feature>
<dbReference type="SMART" id="SM00429">
    <property type="entry name" value="IPT"/>
    <property type="match status" value="5"/>
</dbReference>
<dbReference type="InterPro" id="IPR014756">
    <property type="entry name" value="Ig_E-set"/>
</dbReference>
<dbReference type="SUPFAM" id="SSF81296">
    <property type="entry name" value="E set domains"/>
    <property type="match status" value="6"/>
</dbReference>
<dbReference type="FunFam" id="2.60.40.10:FF:001057">
    <property type="entry name" value="PKHD1 like 1"/>
    <property type="match status" value="1"/>
</dbReference>
<keyword evidence="1" id="KW-0732">Signal</keyword>